<evidence type="ECO:0000313" key="4">
    <source>
        <dbReference type="Proteomes" id="UP001149090"/>
    </source>
</evidence>
<comment type="caution">
    <text evidence="3">The sequence shown here is derived from an EMBL/GenBank/DDBJ whole genome shotgun (WGS) entry which is preliminary data.</text>
</comment>
<protein>
    <submittedName>
        <fullName evidence="3">Tobamovirus multiplication protein 1-like isoform x1</fullName>
    </submittedName>
</protein>
<evidence type="ECO:0000313" key="3">
    <source>
        <dbReference type="EMBL" id="KAJ5078737.1"/>
    </source>
</evidence>
<dbReference type="AlphaFoldDB" id="A0A9Q0LTI5"/>
<dbReference type="Proteomes" id="UP001149090">
    <property type="component" value="Unassembled WGS sequence"/>
</dbReference>
<gene>
    <name evidence="3" type="ORF">M0811_14728</name>
</gene>
<keyword evidence="2" id="KW-0472">Membrane</keyword>
<evidence type="ECO:0000256" key="1">
    <source>
        <dbReference type="SAM" id="MobiDB-lite"/>
    </source>
</evidence>
<keyword evidence="2" id="KW-1133">Transmembrane helix</keyword>
<organism evidence="3 4">
    <name type="scientific">Anaeramoeba ignava</name>
    <name type="common">Anaerobic marine amoeba</name>
    <dbReference type="NCBI Taxonomy" id="1746090"/>
    <lineage>
        <taxon>Eukaryota</taxon>
        <taxon>Metamonada</taxon>
        <taxon>Anaeramoebidae</taxon>
        <taxon>Anaeramoeba</taxon>
    </lineage>
</organism>
<keyword evidence="4" id="KW-1185">Reference proteome</keyword>
<feature type="transmembrane region" description="Helical" evidence="2">
    <location>
        <begin position="12"/>
        <end position="30"/>
    </location>
</feature>
<feature type="region of interest" description="Disordered" evidence="1">
    <location>
        <begin position="183"/>
        <end position="202"/>
    </location>
</feature>
<dbReference type="EMBL" id="JAPDFW010000046">
    <property type="protein sequence ID" value="KAJ5078737.1"/>
    <property type="molecule type" value="Genomic_DNA"/>
</dbReference>
<evidence type="ECO:0000256" key="2">
    <source>
        <dbReference type="SAM" id="Phobius"/>
    </source>
</evidence>
<keyword evidence="2" id="KW-0812">Transmembrane</keyword>
<sequence>MKQHIFKGVQIGYIILISLILIVILIISSISKADSSDFEKHVGAVGTVLFMILSLCILIGGIFTFINLHSQWGQSQKNIQNIKLYKILLFVFGAVFFRRAIYSLFTLLNKNKFNEHLKNLAEKNSELFYFFMLIWYLIFEIIPISIMLSLFFYQMKNLKEEESSFDDGLQGLIINSAETDFKKSKKDSKENENYSDKNQIYI</sequence>
<feature type="transmembrane region" description="Helical" evidence="2">
    <location>
        <begin position="128"/>
        <end position="153"/>
    </location>
</feature>
<proteinExistence type="predicted"/>
<feature type="transmembrane region" description="Helical" evidence="2">
    <location>
        <begin position="42"/>
        <end position="66"/>
    </location>
</feature>
<accession>A0A9Q0LTI5</accession>
<name>A0A9Q0LTI5_ANAIG</name>
<reference evidence="3" key="1">
    <citation type="submission" date="2022-10" db="EMBL/GenBank/DDBJ databases">
        <title>Novel sulphate-reducing endosymbionts in the free-living metamonad Anaeramoeba.</title>
        <authorList>
            <person name="Jerlstrom-Hultqvist J."/>
            <person name="Cepicka I."/>
            <person name="Gallot-Lavallee L."/>
            <person name="Salas-Leiva D."/>
            <person name="Curtis B.A."/>
            <person name="Zahonova K."/>
            <person name="Pipaliya S."/>
            <person name="Dacks J."/>
            <person name="Roger A.J."/>
        </authorList>
    </citation>
    <scope>NUCLEOTIDE SEQUENCE</scope>
    <source>
        <strain evidence="3">BMAN</strain>
    </source>
</reference>
<feature type="transmembrane region" description="Helical" evidence="2">
    <location>
        <begin position="87"/>
        <end position="108"/>
    </location>
</feature>
<feature type="compositionally biased region" description="Basic and acidic residues" evidence="1">
    <location>
        <begin position="183"/>
        <end position="195"/>
    </location>
</feature>